<name>E2A9K7_CAMFO</name>
<dbReference type="EMBL" id="GL437917">
    <property type="protein sequence ID" value="EFN69897.1"/>
    <property type="molecule type" value="Genomic_DNA"/>
</dbReference>
<gene>
    <name evidence="1" type="ORF">EAG_10859</name>
</gene>
<evidence type="ECO:0000313" key="1">
    <source>
        <dbReference type="EMBL" id="EFN69897.1"/>
    </source>
</evidence>
<keyword evidence="2" id="KW-1185">Reference proteome</keyword>
<accession>E2A9K7</accession>
<organism evidence="2">
    <name type="scientific">Camponotus floridanus</name>
    <name type="common">Florida carpenter ant</name>
    <dbReference type="NCBI Taxonomy" id="104421"/>
    <lineage>
        <taxon>Eukaryota</taxon>
        <taxon>Metazoa</taxon>
        <taxon>Ecdysozoa</taxon>
        <taxon>Arthropoda</taxon>
        <taxon>Hexapoda</taxon>
        <taxon>Insecta</taxon>
        <taxon>Pterygota</taxon>
        <taxon>Neoptera</taxon>
        <taxon>Endopterygota</taxon>
        <taxon>Hymenoptera</taxon>
        <taxon>Apocrita</taxon>
        <taxon>Aculeata</taxon>
        <taxon>Formicoidea</taxon>
        <taxon>Formicidae</taxon>
        <taxon>Formicinae</taxon>
        <taxon>Camponotus</taxon>
    </lineage>
</organism>
<dbReference type="AlphaFoldDB" id="E2A9K7"/>
<reference evidence="1 2" key="1">
    <citation type="journal article" date="2010" name="Science">
        <title>Genomic comparison of the ants Camponotus floridanus and Harpegnathos saltator.</title>
        <authorList>
            <person name="Bonasio R."/>
            <person name="Zhang G."/>
            <person name="Ye C."/>
            <person name="Mutti N.S."/>
            <person name="Fang X."/>
            <person name="Qin N."/>
            <person name="Donahue G."/>
            <person name="Yang P."/>
            <person name="Li Q."/>
            <person name="Li C."/>
            <person name="Zhang P."/>
            <person name="Huang Z."/>
            <person name="Berger S.L."/>
            <person name="Reinberg D."/>
            <person name="Wang J."/>
            <person name="Liebig J."/>
        </authorList>
    </citation>
    <scope>NUCLEOTIDE SEQUENCE [LARGE SCALE GENOMIC DNA]</scope>
    <source>
        <strain evidence="2">C129</strain>
    </source>
</reference>
<proteinExistence type="predicted"/>
<protein>
    <submittedName>
        <fullName evidence="1">Uncharacterized protein</fullName>
    </submittedName>
</protein>
<evidence type="ECO:0000313" key="2">
    <source>
        <dbReference type="Proteomes" id="UP000000311"/>
    </source>
</evidence>
<dbReference type="Proteomes" id="UP000000311">
    <property type="component" value="Unassembled WGS sequence"/>
</dbReference>
<sequence length="197" mass="22139">MGSGEERRERMALSELRIIITVVVGAARKRRGGARGYTMMDQAERRMNEASASRGMEKGVFTHRQYTSVRADTEDGPRWKSTVFGGTGQENCLTTFRTGSELPNRSPAVPSVPHHPFLDGATTTYAQICGPVRCVHMDDVSCEHPHRVSFEQFKHYAMQIFVKKLQDYNRSKPANPHRVENVRGILSQDFVSGITIL</sequence>
<dbReference type="InParanoid" id="E2A9K7"/>